<sequence length="516" mass="55140">MNKNILGVEVPESINGLGSLRPFDGKRFSGTEHEQAKIKNPELPESKIVKDLITAIQLSGLKDGMTISFHHHFRNGDYIVNLVLEAAAALGIKNLTVAASSLTDIHTPMVDHIKNGVVYRIETSGLRGELANQISHGLMEVPIVFRSHGGRAYSIASGELKIDVAFLGVPSTDLYGNANGFSRDGDNSSACGALGYAMVDAKYAEKVILLSNNIVPFPNTPCMIPQTEVDYIVELEAIGDPKGIMSGATRYSTNPKELMIAKAAAEVMEASGYFKDGFSFQTGTGGSSLAVTRFLKEKMIAKGIKASFALGGITSQIVKLHEEGFVKKILDVQCFDLDAVESTLRNEFHHVVDAHFYAGPGIEGAAVDQLDMVVLSALEIDVNFNVNVLTGSDGVIRGAVGGHPDTSAGAKLAIIVAPLVRGRIPTILDRVNTICTPGMTVDVLVTEQGIAVNPARQDLIERLAAAGIKMETIEGLKAKAEKIVGHPNPIEYGEKVVGVVTYRDGTVIDLIHEVSR</sequence>
<dbReference type="AlphaFoldDB" id="A0A1G5S084"/>
<name>A0A1G5S084_9FIRM</name>
<keyword evidence="3" id="KW-1185">Reference proteome</keyword>
<dbReference type="GO" id="GO:0009346">
    <property type="term" value="C:ATP-independent citrate lyase complex"/>
    <property type="evidence" value="ECO:0007669"/>
    <property type="project" value="UniProtKB-UniRule"/>
</dbReference>
<proteinExistence type="predicted"/>
<protein>
    <recommendedName>
        <fullName evidence="1">Citrate lyase alpha chain</fullName>
        <shortName evidence="1">Citrase alpha chain</shortName>
        <ecNumber evidence="1">2.8.3.10</ecNumber>
        <ecNumber evidence="1">4.1.3.6</ecNumber>
    </recommendedName>
    <alternativeName>
        <fullName evidence="1">Citrate (pro-3S)-lyase alpha chain</fullName>
    </alternativeName>
    <alternativeName>
        <fullName evidence="1">Citrate CoA-transferase subunit</fullName>
    </alternativeName>
</protein>
<dbReference type="RefSeq" id="WP_092590549.1">
    <property type="nucleotide sequence ID" value="NZ_FMWL01000007.1"/>
</dbReference>
<dbReference type="PANTHER" id="PTHR40596:SF1">
    <property type="entry name" value="CITRATE LYASE ALPHA CHAIN"/>
    <property type="match status" value="1"/>
</dbReference>
<dbReference type="Proteomes" id="UP000199208">
    <property type="component" value="Unassembled WGS sequence"/>
</dbReference>
<dbReference type="GO" id="GO:0008814">
    <property type="term" value="F:citrate CoA-transferase activity"/>
    <property type="evidence" value="ECO:0007669"/>
    <property type="project" value="UniProtKB-UniRule"/>
</dbReference>
<keyword evidence="1" id="KW-0963">Cytoplasm</keyword>
<evidence type="ECO:0000313" key="3">
    <source>
        <dbReference type="Proteomes" id="UP000199208"/>
    </source>
</evidence>
<gene>
    <name evidence="2" type="ORF">SAMN03080599_01729</name>
</gene>
<evidence type="ECO:0000313" key="2">
    <source>
        <dbReference type="EMBL" id="SCZ79390.1"/>
    </source>
</evidence>
<dbReference type="InterPro" id="IPR037171">
    <property type="entry name" value="NagB/RpiA_transferase-like"/>
</dbReference>
<reference evidence="2 3" key="1">
    <citation type="submission" date="2016-10" db="EMBL/GenBank/DDBJ databases">
        <authorList>
            <person name="de Groot N.N."/>
        </authorList>
    </citation>
    <scope>NUCLEOTIDE SEQUENCE [LARGE SCALE GENOMIC DNA]</scope>
    <source>
        <strain evidence="2 3">DSM 2784</strain>
    </source>
</reference>
<dbReference type="SUPFAM" id="SSF100950">
    <property type="entry name" value="NagB/RpiA/CoA transferase-like"/>
    <property type="match status" value="2"/>
</dbReference>
<dbReference type="GO" id="GO:0008815">
    <property type="term" value="F:citrate (pro-3S)-lyase activity"/>
    <property type="evidence" value="ECO:0007669"/>
    <property type="project" value="UniProtKB-UniRule"/>
</dbReference>
<dbReference type="PANTHER" id="PTHR40596">
    <property type="entry name" value="CITRATE LYASE ALPHA CHAIN"/>
    <property type="match status" value="1"/>
</dbReference>
<comment type="catalytic activity">
    <reaction evidence="1">
        <text>citrate + acetyl-CoA = (3S)-citryl-CoA + acetate</text>
        <dbReference type="Rhea" id="RHEA:19405"/>
        <dbReference type="ChEBI" id="CHEBI:16947"/>
        <dbReference type="ChEBI" id="CHEBI:30089"/>
        <dbReference type="ChEBI" id="CHEBI:57288"/>
        <dbReference type="ChEBI" id="CHEBI:57321"/>
        <dbReference type="EC" id="2.8.3.10"/>
    </reaction>
</comment>
<dbReference type="Gene3D" id="3.40.1080.10">
    <property type="entry name" value="Glutaconate Coenzyme A-transferase"/>
    <property type="match status" value="2"/>
</dbReference>
<comment type="subcellular location">
    <subcellularLocation>
        <location evidence="1">Cytoplasm</location>
    </subcellularLocation>
</comment>
<dbReference type="PIRSF" id="PIRSF009451">
    <property type="entry name" value="Citrt_lyas_alpha"/>
    <property type="match status" value="1"/>
</dbReference>
<comment type="catalytic activity">
    <reaction evidence="1">
        <text>citrate = oxaloacetate + acetate</text>
        <dbReference type="Rhea" id="RHEA:10760"/>
        <dbReference type="ChEBI" id="CHEBI:16452"/>
        <dbReference type="ChEBI" id="CHEBI:16947"/>
        <dbReference type="ChEBI" id="CHEBI:30089"/>
        <dbReference type="EC" id="4.1.3.6"/>
    </reaction>
</comment>
<dbReference type="InterPro" id="IPR006472">
    <property type="entry name" value="Citrate_lyase_asu"/>
</dbReference>
<evidence type="ECO:0000256" key="1">
    <source>
        <dbReference type="PIRNR" id="PIRNR009451"/>
    </source>
</evidence>
<dbReference type="Pfam" id="PF04223">
    <property type="entry name" value="CitF"/>
    <property type="match status" value="1"/>
</dbReference>
<keyword evidence="1 2" id="KW-0456">Lyase</keyword>
<dbReference type="EC" id="2.8.3.10" evidence="1"/>
<keyword evidence="1 2" id="KW-0808">Transferase</keyword>
<dbReference type="GO" id="GO:0006084">
    <property type="term" value="P:acetyl-CoA metabolic process"/>
    <property type="evidence" value="ECO:0007669"/>
    <property type="project" value="UniProtKB-UniRule"/>
</dbReference>
<dbReference type="STRING" id="1120920.SAMN03080599_01729"/>
<organism evidence="2 3">
    <name type="scientific">Acidaminobacter hydrogenoformans DSM 2784</name>
    <dbReference type="NCBI Taxonomy" id="1120920"/>
    <lineage>
        <taxon>Bacteria</taxon>
        <taxon>Bacillati</taxon>
        <taxon>Bacillota</taxon>
        <taxon>Clostridia</taxon>
        <taxon>Peptostreptococcales</taxon>
        <taxon>Acidaminobacteraceae</taxon>
        <taxon>Acidaminobacter</taxon>
    </lineage>
</organism>
<dbReference type="OrthoDB" id="9767643at2"/>
<dbReference type="EMBL" id="FMWL01000007">
    <property type="protein sequence ID" value="SCZ79390.1"/>
    <property type="molecule type" value="Genomic_DNA"/>
</dbReference>
<accession>A0A1G5S084</accession>
<dbReference type="GO" id="GO:0005737">
    <property type="term" value="C:cytoplasm"/>
    <property type="evidence" value="ECO:0007669"/>
    <property type="project" value="UniProtKB-SubCell"/>
</dbReference>
<dbReference type="EC" id="4.1.3.6" evidence="1"/>
<dbReference type="NCBIfam" id="TIGR01584">
    <property type="entry name" value="citF"/>
    <property type="match status" value="1"/>
</dbReference>